<dbReference type="SUPFAM" id="SSF48317">
    <property type="entry name" value="Acid phosphatase/Vanadium-dependent haloperoxidase"/>
    <property type="match status" value="1"/>
</dbReference>
<dbReference type="PANTHER" id="PTHR34599:SF1">
    <property type="entry name" value="PHOSPHATIDIC ACID PHOSPHATASE TYPE 2_HALOPEROXIDASE DOMAIN-CONTAINING PROTEIN"/>
    <property type="match status" value="1"/>
</dbReference>
<protein>
    <submittedName>
        <fullName evidence="2">Vanadium-dependent haloperoxidase</fullName>
        <ecNumber evidence="2">1.11.1.-</ecNumber>
    </submittedName>
</protein>
<keyword evidence="2" id="KW-0560">Oxidoreductase</keyword>
<dbReference type="EMBL" id="CP136051">
    <property type="protein sequence ID" value="WOK06045.1"/>
    <property type="molecule type" value="Genomic_DNA"/>
</dbReference>
<sequence length="449" mass="50955">MERFNHHFFRLCSIVAIGLVCGCSAGKEKIFTPQEMATGWGELSIYITKNTPANSPTYASRCFGYIGLTMYESIVHGYPSYHSMAGQLNELEALPLPENGAEYDWLAALNAGQALIIKRIYNQTSDENKLKVDSLEALFFDQISGEVDAEVAERSVAYGREIAEAIFEWSKTDGGHRGYLKNFDKNLKLPTGEGRWEPPLYAQSISHYPLHPHWGDNRTFLEKNSRIPTPELIPHDTTPGSPYYTQFMEVYEKDKELTQEEKEAALWWGDDPADTFTPPGHSYYIATAVLKAKNPDLIKCAETYAKMGIAVADAFIECWKWKYEHVSERPSSFINHHVEPGWVSFWPDPPFPAFPSGHATNAGTAATILIYQFGERFSFTDSSHVGRKRDELRDVDFKPRQYDSFWQVAEETANSRFYGGIHSHYDNEIGLTEGARIAENVNTLIWKNE</sequence>
<dbReference type="InterPro" id="IPR000326">
    <property type="entry name" value="PAP2/HPO"/>
</dbReference>
<dbReference type="GO" id="GO:0004601">
    <property type="term" value="F:peroxidase activity"/>
    <property type="evidence" value="ECO:0007669"/>
    <property type="project" value="UniProtKB-KW"/>
</dbReference>
<dbReference type="RefSeq" id="WP_317488784.1">
    <property type="nucleotide sequence ID" value="NZ_CP136051.1"/>
</dbReference>
<dbReference type="Gene3D" id="1.10.606.20">
    <property type="match status" value="1"/>
</dbReference>
<organism evidence="2 3">
    <name type="scientific">Imperialibacter roseus</name>
    <dbReference type="NCBI Taxonomy" id="1324217"/>
    <lineage>
        <taxon>Bacteria</taxon>
        <taxon>Pseudomonadati</taxon>
        <taxon>Bacteroidota</taxon>
        <taxon>Cytophagia</taxon>
        <taxon>Cytophagales</taxon>
        <taxon>Flammeovirgaceae</taxon>
        <taxon>Imperialibacter</taxon>
    </lineage>
</organism>
<keyword evidence="2" id="KW-0575">Peroxidase</keyword>
<feature type="domain" description="Phosphatidic acid phosphatase type 2/haloperoxidase" evidence="1">
    <location>
        <begin position="316"/>
        <end position="438"/>
    </location>
</feature>
<dbReference type="Pfam" id="PF01569">
    <property type="entry name" value="PAP2"/>
    <property type="match status" value="1"/>
</dbReference>
<dbReference type="CDD" id="cd03398">
    <property type="entry name" value="PAP2_haloperoxidase"/>
    <property type="match status" value="1"/>
</dbReference>
<accession>A0ABZ0ILZ5</accession>
<dbReference type="EC" id="1.11.1.-" evidence="2"/>
<dbReference type="PROSITE" id="PS51257">
    <property type="entry name" value="PROKAR_LIPOPROTEIN"/>
    <property type="match status" value="1"/>
</dbReference>
<gene>
    <name evidence="2" type="ORF">RT717_23495</name>
</gene>
<dbReference type="PANTHER" id="PTHR34599">
    <property type="entry name" value="PEROXIDASE-RELATED"/>
    <property type="match status" value="1"/>
</dbReference>
<evidence type="ECO:0000259" key="1">
    <source>
        <dbReference type="Pfam" id="PF01569"/>
    </source>
</evidence>
<evidence type="ECO:0000313" key="3">
    <source>
        <dbReference type="Proteomes" id="UP001302349"/>
    </source>
</evidence>
<evidence type="ECO:0000313" key="2">
    <source>
        <dbReference type="EMBL" id="WOK06045.1"/>
    </source>
</evidence>
<dbReference type="InterPro" id="IPR052559">
    <property type="entry name" value="V-haloperoxidase"/>
</dbReference>
<reference evidence="2 3" key="1">
    <citation type="journal article" date="2023" name="Microbiol. Resour. Announc.">
        <title>Complete Genome Sequence of Imperialibacter roseus strain P4T.</title>
        <authorList>
            <person name="Tizabi D.R."/>
            <person name="Bachvaroff T."/>
            <person name="Hill R.T."/>
        </authorList>
    </citation>
    <scope>NUCLEOTIDE SEQUENCE [LARGE SCALE GENOMIC DNA]</scope>
    <source>
        <strain evidence="2 3">P4T</strain>
    </source>
</reference>
<dbReference type="Proteomes" id="UP001302349">
    <property type="component" value="Chromosome"/>
</dbReference>
<proteinExistence type="predicted"/>
<dbReference type="InterPro" id="IPR036938">
    <property type="entry name" value="PAP2/HPO_sf"/>
</dbReference>
<name>A0ABZ0ILZ5_9BACT</name>
<keyword evidence="3" id="KW-1185">Reference proteome</keyword>